<evidence type="ECO:0000313" key="3">
    <source>
        <dbReference type="EMBL" id="WWD21328.1"/>
    </source>
</evidence>
<evidence type="ECO:0000256" key="1">
    <source>
        <dbReference type="SAM" id="MobiDB-lite"/>
    </source>
</evidence>
<feature type="compositionally biased region" description="Acidic residues" evidence="1">
    <location>
        <begin position="661"/>
        <end position="670"/>
    </location>
</feature>
<feature type="region of interest" description="Disordered" evidence="1">
    <location>
        <begin position="619"/>
        <end position="701"/>
    </location>
</feature>
<feature type="compositionally biased region" description="Basic residues" evidence="1">
    <location>
        <begin position="633"/>
        <end position="642"/>
    </location>
</feature>
<dbReference type="GeneID" id="43588449"/>
<feature type="region of interest" description="Disordered" evidence="1">
    <location>
        <begin position="1071"/>
        <end position="1131"/>
    </location>
</feature>
<accession>A0A5M6C611</accession>
<proteinExistence type="predicted"/>
<feature type="compositionally biased region" description="Basic residues" evidence="1">
    <location>
        <begin position="780"/>
        <end position="789"/>
    </location>
</feature>
<dbReference type="OrthoDB" id="3362371at2759"/>
<feature type="compositionally biased region" description="Basic and acidic residues" evidence="1">
    <location>
        <begin position="1179"/>
        <end position="1190"/>
    </location>
</feature>
<keyword evidence="4" id="KW-1185">Reference proteome</keyword>
<reference evidence="3" key="1">
    <citation type="submission" date="2017-08" db="EMBL/GenBank/DDBJ databases">
        <authorList>
            <person name="Cuomo C."/>
            <person name="Billmyre B."/>
            <person name="Heitman J."/>
        </authorList>
    </citation>
    <scope>NUCLEOTIDE SEQUENCE</scope>
    <source>
        <strain evidence="3">CBS 12478</strain>
    </source>
</reference>
<sequence length="1298" mass="140964">MVYIKSSVLVAAAAFSATTSALPASGNSNYDATSATASPSKAAAVNLNIDLGSNVGGSGDRQSVPSLTSPTDLASATATPLGDLLDVDVQVAKDTILSRDVKSATPSRAGTILRAQPQQGKDQPAAFGSHDKSNGNDRVWKGKLGRRGPWRNVPGDNLIDINIGGVAATPASVPADLPSGVPHRQGYLIDLNLRSHDDRHDRVILTGDGDAYYRNADRHHHGHEHGHTHEHVHVHDNDKRHSHNHHTVLEVIGDGDRRHGHEHGHRYENVIVDDGRSHDHGHDHVHEHIHGDDGYVYGKRRHDDHETVKIIHDSDEIDHEHGHEHEHIHGHMDKRRHSDSDRVTYIDHTHGRPVEVIEVGNDRYRHRSHRPHDIEVINVGHDDVHEHIHEHTHIHARSHGREGGVVVVEGGSHRHGGDVTVVNNDNHNDRHHRHSGSTTVVNNDKRDIPGLTSKLAGLGRAFLKKARSHDDKHDSTSSTTIINNSEDRGRHGHGHSGDSSTVIVNNDGKHHRHHDSDTTVINNNSKRGHHHSDRILVVGDERRYHNADFYYRNSWDRGLRNGRPIYFTNGDDFNRVRMVGSRHGGAEYVTSVPQYESTVGYEPVQVGYEPVGYEYYKRSHGGESRKERYDRHSSKHGKKQASPKKERTQPPAVAAPAEPAATEDGEEAVDEASNAGEKRRWRGDGETVVNEGGRHHRHGGDVTIVNNEKRRHEQDDRHRHDSERYCHDGRCDFTSSSDRHDHHGHHADGFHYDHHHNDNEHGGDVTVVNNMGKRRHDEHRYHHNQHQGGHHSSSEECRDGRCDRRGGDVTIVNNDKREPKHERPHGSHGGHRDGDDVTVVNNYKRQVAMNSMGGAPGYIDVTSPVFNSTTAQRIASLVLSTSNGTDANSTFVLNASNNIRTQVYLVPLNPSNSTTSSSTMSAASSSANATIASTPLQVNLKLPIFVASSASVEPYCATFDPSPESPAPLTVMPCTNDTSTHESQVFLYNPDTGVIHPDWQPSTDAQQLLQAVSDDVDDSQDDAMITASASATMIAAESYQTDLTAAGAWGTMSDSITPSATASTTGWMRRATAAAASPTTTTVTFPSSTSASGPASGSSTSGSASSTASSPPPLMTSGPSSSTDSKSIPQSNTASNVTLIFTPATPAMINNAASLNDDDNNVDDVSEPQTQATLSRRWHTPDYDGEGRHLNREAYTGDLPKKHSLPVVPASSSGNPAVSSTTPVAAAAGVTIAANAKAIVPASAVAQNLPKGDWTMPLVQSLGAQRPMVAPQSLTAPYEWRWTADSANAQADSASVVA</sequence>
<feature type="region of interest" description="Disordered" evidence="1">
    <location>
        <begin position="1151"/>
        <end position="1190"/>
    </location>
</feature>
<feature type="compositionally biased region" description="Low complexity" evidence="1">
    <location>
        <begin position="1117"/>
        <end position="1131"/>
    </location>
</feature>
<organism evidence="3 4">
    <name type="scientific">Kwoniella shandongensis</name>
    <dbReference type="NCBI Taxonomy" id="1734106"/>
    <lineage>
        <taxon>Eukaryota</taxon>
        <taxon>Fungi</taxon>
        <taxon>Dikarya</taxon>
        <taxon>Basidiomycota</taxon>
        <taxon>Agaricomycotina</taxon>
        <taxon>Tremellomycetes</taxon>
        <taxon>Tremellales</taxon>
        <taxon>Cryptococcaceae</taxon>
        <taxon>Kwoniella</taxon>
    </lineage>
</organism>
<feature type="chain" id="PRO_5043669139" evidence="2">
    <location>
        <begin position="22"/>
        <end position="1298"/>
    </location>
</feature>
<protein>
    <submittedName>
        <fullName evidence="3">Uncharacterized protein</fullName>
    </submittedName>
</protein>
<feature type="compositionally biased region" description="Basic and acidic residues" evidence="1">
    <location>
        <begin position="129"/>
        <end position="140"/>
    </location>
</feature>
<evidence type="ECO:0000256" key="2">
    <source>
        <dbReference type="SAM" id="SignalP"/>
    </source>
</evidence>
<evidence type="ECO:0000313" key="4">
    <source>
        <dbReference type="Proteomes" id="UP000322225"/>
    </source>
</evidence>
<gene>
    <name evidence="3" type="ORF">CI109_105812</name>
</gene>
<feature type="region of interest" description="Disordered" evidence="1">
    <location>
        <begin position="466"/>
        <end position="532"/>
    </location>
</feature>
<feature type="compositionally biased region" description="Acidic residues" evidence="1">
    <location>
        <begin position="1156"/>
        <end position="1166"/>
    </location>
</feature>
<feature type="region of interest" description="Disordered" evidence="1">
    <location>
        <begin position="424"/>
        <end position="448"/>
    </location>
</feature>
<name>A0A5M6C611_9TREE</name>
<feature type="compositionally biased region" description="Basic and acidic residues" evidence="1">
    <location>
        <begin position="676"/>
        <end position="685"/>
    </location>
</feature>
<keyword evidence="2" id="KW-0732">Signal</keyword>
<reference evidence="3" key="2">
    <citation type="submission" date="2024-01" db="EMBL/GenBank/DDBJ databases">
        <title>Comparative genomics of Cryptococcus and Kwoniella reveals pathogenesis evolution and contrasting modes of karyotype evolution via chromosome fusion or intercentromeric recombination.</title>
        <authorList>
            <person name="Coelho M.A."/>
            <person name="David-Palma M."/>
            <person name="Shea T."/>
            <person name="Bowers K."/>
            <person name="McGinley-Smith S."/>
            <person name="Mohammad A.W."/>
            <person name="Gnirke A."/>
            <person name="Yurkov A.M."/>
            <person name="Nowrousian M."/>
            <person name="Sun S."/>
            <person name="Cuomo C.A."/>
            <person name="Heitman J."/>
        </authorList>
    </citation>
    <scope>NUCLEOTIDE SEQUENCE</scope>
    <source>
        <strain evidence="3">CBS 12478</strain>
    </source>
</reference>
<feature type="compositionally biased region" description="Basic and acidic residues" evidence="1">
    <location>
        <begin position="619"/>
        <end position="632"/>
    </location>
</feature>
<dbReference type="KEGG" id="ksn:43588449"/>
<dbReference type="Proteomes" id="UP000322225">
    <property type="component" value="Chromosome 10"/>
</dbReference>
<feature type="compositionally biased region" description="Low complexity" evidence="1">
    <location>
        <begin position="650"/>
        <end position="660"/>
    </location>
</feature>
<feature type="compositionally biased region" description="Low complexity" evidence="1">
    <location>
        <begin position="1071"/>
        <end position="1109"/>
    </location>
</feature>
<feature type="signal peptide" evidence="2">
    <location>
        <begin position="1"/>
        <end position="21"/>
    </location>
</feature>
<feature type="region of interest" description="Disordered" evidence="1">
    <location>
        <begin position="116"/>
        <end position="147"/>
    </location>
</feature>
<feature type="compositionally biased region" description="Basic and acidic residues" evidence="1">
    <location>
        <begin position="814"/>
        <end position="835"/>
    </location>
</feature>
<feature type="compositionally biased region" description="Basic and acidic residues" evidence="1">
    <location>
        <begin position="792"/>
        <end position="807"/>
    </location>
</feature>
<feature type="region of interest" description="Disordered" evidence="1">
    <location>
        <begin position="780"/>
        <end position="837"/>
    </location>
</feature>
<dbReference type="RefSeq" id="XP_031861547.1">
    <property type="nucleotide sequence ID" value="XM_032004316.1"/>
</dbReference>
<dbReference type="EMBL" id="CP144060">
    <property type="protein sequence ID" value="WWD21328.1"/>
    <property type="molecule type" value="Genomic_DNA"/>
</dbReference>